<evidence type="ECO:0000313" key="2">
    <source>
        <dbReference type="Proteomes" id="UP000216454"/>
    </source>
</evidence>
<dbReference type="EMBL" id="MWWQ01000019">
    <property type="protein sequence ID" value="OZG48887.1"/>
    <property type="molecule type" value="Genomic_DNA"/>
</dbReference>
<protein>
    <submittedName>
        <fullName evidence="1">Uncharacterized protein</fullName>
    </submittedName>
</protein>
<name>A0A261EPW2_9BIFI</name>
<proteinExistence type="predicted"/>
<dbReference type="RefSeq" id="WP_094692015.1">
    <property type="nucleotide sequence ID" value="NZ_MWWQ01000019.1"/>
</dbReference>
<evidence type="ECO:0000313" key="1">
    <source>
        <dbReference type="EMBL" id="OZG48887.1"/>
    </source>
</evidence>
<dbReference type="Proteomes" id="UP000216454">
    <property type="component" value="Unassembled WGS sequence"/>
</dbReference>
<keyword evidence="2" id="KW-1185">Reference proteome</keyword>
<dbReference type="AlphaFoldDB" id="A0A261EPW2"/>
<gene>
    <name evidence="1" type="ORF">PSSU_1711</name>
</gene>
<comment type="caution">
    <text evidence="1">The sequence shown here is derived from an EMBL/GenBank/DDBJ whole genome shotgun (WGS) entry which is preliminary data.</text>
</comment>
<accession>A0A261EPW2</accession>
<reference evidence="1 2" key="1">
    <citation type="journal article" date="2017" name="BMC Genomics">
        <title>Comparative genomic and phylogenomic analyses of the Bifidobacteriaceae family.</title>
        <authorList>
            <person name="Lugli G.A."/>
            <person name="Milani C."/>
            <person name="Turroni F."/>
            <person name="Duranti S."/>
            <person name="Mancabelli L."/>
            <person name="Mangifesta M."/>
            <person name="Ferrario C."/>
            <person name="Modesto M."/>
            <person name="Mattarelli P."/>
            <person name="Jiri K."/>
            <person name="van Sinderen D."/>
            <person name="Ventura M."/>
        </authorList>
    </citation>
    <scope>NUCLEOTIDE SEQUENCE [LARGE SCALE GENOMIC DNA]</scope>
    <source>
        <strain evidence="1 2">DSM 24744</strain>
    </source>
</reference>
<sequence>MDEDMICPRCKHEMLQPHMHYGYIDWWECDWCGYSTDQQEHIFAAKKTKRESEKTMDDKTIDMVVAKLHEHADILRAIYCDVNEEKWVRNDAFRLMGGYEDAASFVSNLKEAH</sequence>
<organism evidence="1 2">
    <name type="scientific">Pseudoscardovia suis</name>
    <dbReference type="NCBI Taxonomy" id="987063"/>
    <lineage>
        <taxon>Bacteria</taxon>
        <taxon>Bacillati</taxon>
        <taxon>Actinomycetota</taxon>
        <taxon>Actinomycetes</taxon>
        <taxon>Bifidobacteriales</taxon>
        <taxon>Bifidobacteriaceae</taxon>
        <taxon>Pseudoscardovia</taxon>
    </lineage>
</organism>